<organism evidence="2 3">
    <name type="scientific">Cellulomonas wangleii</name>
    <dbReference type="NCBI Taxonomy" id="2816956"/>
    <lineage>
        <taxon>Bacteria</taxon>
        <taxon>Bacillati</taxon>
        <taxon>Actinomycetota</taxon>
        <taxon>Actinomycetes</taxon>
        <taxon>Micrococcales</taxon>
        <taxon>Cellulomonadaceae</taxon>
        <taxon>Cellulomonas</taxon>
    </lineage>
</organism>
<keyword evidence="3" id="KW-1185">Reference proteome</keyword>
<evidence type="ECO:0008006" key="4">
    <source>
        <dbReference type="Google" id="ProtNLM"/>
    </source>
</evidence>
<gene>
    <name evidence="2" type="ORF">KG103_10135</name>
</gene>
<evidence type="ECO:0000313" key="3">
    <source>
        <dbReference type="Proteomes" id="UP000677804"/>
    </source>
</evidence>
<feature type="compositionally biased region" description="Basic and acidic residues" evidence="1">
    <location>
        <begin position="37"/>
        <end position="49"/>
    </location>
</feature>
<dbReference type="Proteomes" id="UP000677804">
    <property type="component" value="Chromosome"/>
</dbReference>
<name>A0ABX8DAX8_9CELL</name>
<feature type="region of interest" description="Disordered" evidence="1">
    <location>
        <begin position="92"/>
        <end position="114"/>
    </location>
</feature>
<dbReference type="EMBL" id="CP074405">
    <property type="protein sequence ID" value="QVI64401.1"/>
    <property type="molecule type" value="Genomic_DNA"/>
</dbReference>
<feature type="region of interest" description="Disordered" evidence="1">
    <location>
        <begin position="28"/>
        <end position="53"/>
    </location>
</feature>
<accession>A0ABX8DAX8</accession>
<protein>
    <recommendedName>
        <fullName evidence="4">FAD-binding domain-containing protein</fullName>
    </recommendedName>
</protein>
<reference evidence="2 3" key="1">
    <citation type="submission" date="2021-05" db="EMBL/GenBank/DDBJ databases">
        <title>Novel species in genus Cellulomonas.</title>
        <authorList>
            <person name="Zhang G."/>
        </authorList>
    </citation>
    <scope>NUCLEOTIDE SEQUENCE [LARGE SCALE GENOMIC DNA]</scope>
    <source>
        <strain evidence="3">zg-ZUI222</strain>
    </source>
</reference>
<evidence type="ECO:0000256" key="1">
    <source>
        <dbReference type="SAM" id="MobiDB-lite"/>
    </source>
</evidence>
<sequence length="114" mass="12228">MLGLLLARAGVEVTVLEKHADFLRDFRGADALPSHGSDARDVDRPRPQDGRTTGVGVADVVERHGRGAAWAGHGVRARLGHVDRRLEDAQHVAPPGDGVLQLVEDTRTAPTTTR</sequence>
<proteinExistence type="predicted"/>
<evidence type="ECO:0000313" key="2">
    <source>
        <dbReference type="EMBL" id="QVI64401.1"/>
    </source>
</evidence>